<dbReference type="RefSeq" id="WP_014266147.1">
    <property type="nucleotide sequence ID" value="NC_016631.1"/>
</dbReference>
<organism evidence="1 2">
    <name type="scientific">Granulicella mallensis (strain ATCC BAA-1857 / DSM 23137 / MP5ACTX8)</name>
    <dbReference type="NCBI Taxonomy" id="682795"/>
    <lineage>
        <taxon>Bacteria</taxon>
        <taxon>Pseudomonadati</taxon>
        <taxon>Acidobacteriota</taxon>
        <taxon>Terriglobia</taxon>
        <taxon>Terriglobales</taxon>
        <taxon>Acidobacteriaceae</taxon>
        <taxon>Granulicella</taxon>
    </lineage>
</organism>
<dbReference type="EMBL" id="CP003130">
    <property type="protein sequence ID" value="AEU37270.1"/>
    <property type="molecule type" value="Genomic_DNA"/>
</dbReference>
<name>G8NQP4_GRAMM</name>
<gene>
    <name evidence="1" type="ordered locus">AciX8_2967</name>
</gene>
<evidence type="ECO:0000313" key="2">
    <source>
        <dbReference type="Proteomes" id="UP000007113"/>
    </source>
</evidence>
<dbReference type="HOGENOM" id="CLU_3270749_0_0_0"/>
<dbReference type="Proteomes" id="UP000007113">
    <property type="component" value="Chromosome"/>
</dbReference>
<keyword evidence="2" id="KW-1185">Reference proteome</keyword>
<sequence length="41" mass="4556">MSMISIPYYIANLNDSQAQRVAVTPKLWTHLLSHGFGVAPQ</sequence>
<dbReference type="KEGG" id="gma:AciX8_2967"/>
<evidence type="ECO:0000313" key="1">
    <source>
        <dbReference type="EMBL" id="AEU37270.1"/>
    </source>
</evidence>
<accession>G8NQP4</accession>
<protein>
    <submittedName>
        <fullName evidence="1">Uncharacterized protein</fullName>
    </submittedName>
</protein>
<proteinExistence type="predicted"/>
<dbReference type="STRING" id="682795.AciX8_2967"/>
<dbReference type="AlphaFoldDB" id="G8NQP4"/>
<reference evidence="1 2" key="1">
    <citation type="submission" date="2011-11" db="EMBL/GenBank/DDBJ databases">
        <title>Complete sequence of Granulicella mallensis MP5ACTX8.</title>
        <authorList>
            <consortium name="US DOE Joint Genome Institute"/>
            <person name="Lucas S."/>
            <person name="Copeland A."/>
            <person name="Lapidus A."/>
            <person name="Cheng J.-F."/>
            <person name="Goodwin L."/>
            <person name="Pitluck S."/>
            <person name="Peters L."/>
            <person name="Lu M."/>
            <person name="Detter J.C."/>
            <person name="Han C."/>
            <person name="Tapia R."/>
            <person name="Land M."/>
            <person name="Hauser L."/>
            <person name="Kyrpides N."/>
            <person name="Ivanova N."/>
            <person name="Mikhailova N."/>
            <person name="Pagani I."/>
            <person name="Rawat S."/>
            <person name="Mannisto M."/>
            <person name="Haggblom M."/>
            <person name="Woyke T."/>
        </authorList>
    </citation>
    <scope>NUCLEOTIDE SEQUENCE [LARGE SCALE GENOMIC DNA]</scope>
    <source>
        <strain evidence="2">ATCC BAA-1857 / DSM 23137 / MP5ACTX8</strain>
    </source>
</reference>